<dbReference type="PRINTS" id="PR00039">
    <property type="entry name" value="HTHLYSR"/>
</dbReference>
<dbReference type="InterPro" id="IPR050950">
    <property type="entry name" value="HTH-type_LysR_regulators"/>
</dbReference>
<dbReference type="InterPro" id="IPR036388">
    <property type="entry name" value="WH-like_DNA-bd_sf"/>
</dbReference>
<dbReference type="InterPro" id="IPR000847">
    <property type="entry name" value="LysR_HTH_N"/>
</dbReference>
<comment type="similarity">
    <text evidence="1">Belongs to the LysR transcriptional regulatory family.</text>
</comment>
<keyword evidence="4" id="KW-0804">Transcription</keyword>
<dbReference type="Gene3D" id="3.40.190.290">
    <property type="match status" value="1"/>
</dbReference>
<keyword evidence="2" id="KW-0805">Transcription regulation</keyword>
<dbReference type="SUPFAM" id="SSF46785">
    <property type="entry name" value="Winged helix' DNA-binding domain"/>
    <property type="match status" value="1"/>
</dbReference>
<dbReference type="FunFam" id="1.10.10.10:FF:000001">
    <property type="entry name" value="LysR family transcriptional regulator"/>
    <property type="match status" value="1"/>
</dbReference>
<keyword evidence="3" id="KW-0238">DNA-binding</keyword>
<dbReference type="Pfam" id="PF00126">
    <property type="entry name" value="HTH_1"/>
    <property type="match status" value="1"/>
</dbReference>
<protein>
    <submittedName>
        <fullName evidence="6">LysR family transcriptional regulator</fullName>
    </submittedName>
</protein>
<reference evidence="6 7" key="1">
    <citation type="submission" date="2018-06" db="EMBL/GenBank/DDBJ databases">
        <authorList>
            <consortium name="Pathogen Informatics"/>
            <person name="Doyle S."/>
        </authorList>
    </citation>
    <scope>NUCLEOTIDE SEQUENCE [LARGE SCALE GENOMIC DNA]</scope>
    <source>
        <strain evidence="6 7">NCTC12123</strain>
    </source>
</reference>
<sequence length="314" mass="34627">MKQMNYSLRQLRIFVTVAHARSFSRAGEMIGLSQSAVSHSVKELENQTGVKLLDRTTREVVLTEAGQQLALRLERLLDELNSTLRDVGRLGQQLSGTVRVAASQTISAHLIPQCIAEGSHRYPDIDFVLHDRPQQWVLESIRQGDVDFGIVIDPGQASDLACESVLSEPFLLLCRDDDPLARLPEVSWQSLQGANLVLQDYASGSRPLIDSALVNQGVKATIVQEIGHPATLFPMVEAGIGISVLPALALPLPQGSRLAVRRLTPVVERKLMLVRRKNRSLSGAAQAIWEVVRIQAQRLTEARIRDPLFNASED</sequence>
<dbReference type="InterPro" id="IPR005119">
    <property type="entry name" value="LysR_subst-bd"/>
</dbReference>
<dbReference type="GO" id="GO:0005829">
    <property type="term" value="C:cytosol"/>
    <property type="evidence" value="ECO:0007669"/>
    <property type="project" value="TreeGrafter"/>
</dbReference>
<name>A0A376FKB9_ENTAS</name>
<evidence type="ECO:0000259" key="5">
    <source>
        <dbReference type="PROSITE" id="PS50931"/>
    </source>
</evidence>
<proteinExistence type="inferred from homology"/>
<accession>A0A376FKB9</accession>
<evidence type="ECO:0000313" key="6">
    <source>
        <dbReference type="EMBL" id="STD26778.1"/>
    </source>
</evidence>
<dbReference type="STRING" id="640513.Entas_3142"/>
<dbReference type="CDD" id="cd08440">
    <property type="entry name" value="PBP2_LTTR_like_4"/>
    <property type="match status" value="1"/>
</dbReference>
<evidence type="ECO:0000256" key="3">
    <source>
        <dbReference type="ARBA" id="ARBA00023125"/>
    </source>
</evidence>
<evidence type="ECO:0000313" key="7">
    <source>
        <dbReference type="Proteomes" id="UP000255163"/>
    </source>
</evidence>
<dbReference type="InterPro" id="IPR036390">
    <property type="entry name" value="WH_DNA-bd_sf"/>
</dbReference>
<dbReference type="PANTHER" id="PTHR30419:SF14">
    <property type="entry name" value="LYSR FAMILY TRANSCRIPTIONAL REGULATOR"/>
    <property type="match status" value="1"/>
</dbReference>
<dbReference type="SUPFAM" id="SSF53850">
    <property type="entry name" value="Periplasmic binding protein-like II"/>
    <property type="match status" value="1"/>
</dbReference>
<dbReference type="EMBL" id="UFYI01000007">
    <property type="protein sequence ID" value="STD26778.1"/>
    <property type="molecule type" value="Genomic_DNA"/>
</dbReference>
<dbReference type="Gene3D" id="1.10.10.10">
    <property type="entry name" value="Winged helix-like DNA-binding domain superfamily/Winged helix DNA-binding domain"/>
    <property type="match status" value="1"/>
</dbReference>
<dbReference type="Pfam" id="PF03466">
    <property type="entry name" value="LysR_substrate"/>
    <property type="match status" value="1"/>
</dbReference>
<dbReference type="GO" id="GO:0003677">
    <property type="term" value="F:DNA binding"/>
    <property type="evidence" value="ECO:0007669"/>
    <property type="project" value="UniProtKB-KW"/>
</dbReference>
<dbReference type="Proteomes" id="UP000255163">
    <property type="component" value="Unassembled WGS sequence"/>
</dbReference>
<dbReference type="PROSITE" id="PS50931">
    <property type="entry name" value="HTH_LYSR"/>
    <property type="match status" value="1"/>
</dbReference>
<dbReference type="AlphaFoldDB" id="A0A376FKB9"/>
<feature type="domain" description="HTH lysR-type" evidence="5">
    <location>
        <begin position="6"/>
        <end position="63"/>
    </location>
</feature>
<evidence type="ECO:0000256" key="4">
    <source>
        <dbReference type="ARBA" id="ARBA00023163"/>
    </source>
</evidence>
<evidence type="ECO:0000256" key="2">
    <source>
        <dbReference type="ARBA" id="ARBA00023015"/>
    </source>
</evidence>
<evidence type="ECO:0000256" key="1">
    <source>
        <dbReference type="ARBA" id="ARBA00009437"/>
    </source>
</evidence>
<gene>
    <name evidence="6" type="primary">cynR_3</name>
    <name evidence="6" type="ORF">NCTC12123_05764</name>
</gene>
<dbReference type="GO" id="GO:0003700">
    <property type="term" value="F:DNA-binding transcription factor activity"/>
    <property type="evidence" value="ECO:0007669"/>
    <property type="project" value="InterPro"/>
</dbReference>
<dbReference type="PANTHER" id="PTHR30419">
    <property type="entry name" value="HTH-TYPE TRANSCRIPTIONAL REGULATOR YBHD"/>
    <property type="match status" value="1"/>
</dbReference>
<organism evidence="6 7">
    <name type="scientific">Enterobacter asburiae</name>
    <dbReference type="NCBI Taxonomy" id="61645"/>
    <lineage>
        <taxon>Bacteria</taxon>
        <taxon>Pseudomonadati</taxon>
        <taxon>Pseudomonadota</taxon>
        <taxon>Gammaproteobacteria</taxon>
        <taxon>Enterobacterales</taxon>
        <taxon>Enterobacteriaceae</taxon>
        <taxon>Enterobacter</taxon>
        <taxon>Enterobacter cloacae complex</taxon>
    </lineage>
</organism>